<dbReference type="GO" id="GO:0003725">
    <property type="term" value="F:double-stranded RNA binding"/>
    <property type="evidence" value="ECO:0007669"/>
    <property type="project" value="InterPro"/>
</dbReference>
<dbReference type="GO" id="GO:0061710">
    <property type="term" value="F:L-threonylcarbamoyladenylate synthase"/>
    <property type="evidence" value="ECO:0007669"/>
    <property type="project" value="UniProtKB-EC"/>
</dbReference>
<evidence type="ECO:0000259" key="16">
    <source>
        <dbReference type="PROSITE" id="PS51163"/>
    </source>
</evidence>
<keyword evidence="8" id="KW-0963">Cytoplasm</keyword>
<evidence type="ECO:0000256" key="5">
    <source>
        <dbReference type="ARBA" id="ARBA00012584"/>
    </source>
</evidence>
<evidence type="ECO:0000256" key="10">
    <source>
        <dbReference type="ARBA" id="ARBA00022946"/>
    </source>
</evidence>
<accession>A0A8S9NR04</accession>
<proteinExistence type="inferred from homology"/>
<evidence type="ECO:0000256" key="7">
    <source>
        <dbReference type="ARBA" id="ARBA00022475"/>
    </source>
</evidence>
<evidence type="ECO:0000256" key="12">
    <source>
        <dbReference type="ARBA" id="ARBA00023136"/>
    </source>
</evidence>
<evidence type="ECO:0000256" key="14">
    <source>
        <dbReference type="ARBA" id="ARBA00058524"/>
    </source>
</evidence>
<dbReference type="PANTHER" id="PTHR17490">
    <property type="entry name" value="SUA5"/>
    <property type="match status" value="1"/>
</dbReference>
<dbReference type="GO" id="GO:0006450">
    <property type="term" value="P:regulation of translational fidelity"/>
    <property type="evidence" value="ECO:0007669"/>
    <property type="project" value="TreeGrafter"/>
</dbReference>
<evidence type="ECO:0000313" key="18">
    <source>
        <dbReference type="Proteomes" id="UP000712600"/>
    </source>
</evidence>
<dbReference type="PROSITE" id="PS51163">
    <property type="entry name" value="YRDC"/>
    <property type="match status" value="2"/>
</dbReference>
<comment type="similarity">
    <text evidence="4">Belongs to the SUA5 family.</text>
</comment>
<keyword evidence="12" id="KW-0472">Membrane</keyword>
<keyword evidence="10" id="KW-0809">Transit peptide</keyword>
<name>A0A8S9NR04_BRACR</name>
<dbReference type="Proteomes" id="UP000712600">
    <property type="component" value="Unassembled WGS sequence"/>
</dbReference>
<evidence type="ECO:0000256" key="8">
    <source>
        <dbReference type="ARBA" id="ARBA00022490"/>
    </source>
</evidence>
<comment type="caution">
    <text evidence="17">The sequence shown here is derived from an EMBL/GenBank/DDBJ whole genome shotgun (WGS) entry which is preliminary data.</text>
</comment>
<comment type="subunit">
    <text evidence="15">Interacts with RSC1A1.</text>
</comment>
<keyword evidence="11" id="KW-0496">Mitochondrion</keyword>
<dbReference type="InterPro" id="IPR017945">
    <property type="entry name" value="DHBP_synth_RibB-like_a/b_dom"/>
</dbReference>
<comment type="catalytic activity">
    <reaction evidence="13">
        <text>L-threonine + hydrogencarbonate + ATP = L-threonylcarbamoyladenylate + diphosphate + H2O</text>
        <dbReference type="Rhea" id="RHEA:36407"/>
        <dbReference type="ChEBI" id="CHEBI:15377"/>
        <dbReference type="ChEBI" id="CHEBI:17544"/>
        <dbReference type="ChEBI" id="CHEBI:30616"/>
        <dbReference type="ChEBI" id="CHEBI:33019"/>
        <dbReference type="ChEBI" id="CHEBI:57926"/>
        <dbReference type="ChEBI" id="CHEBI:73682"/>
        <dbReference type="EC" id="2.7.7.87"/>
    </reaction>
</comment>
<dbReference type="PANTHER" id="PTHR17490:SF10">
    <property type="entry name" value="THREONYLCARBAMOYL-AMP SYNTHASE"/>
    <property type="match status" value="1"/>
</dbReference>
<evidence type="ECO:0000313" key="17">
    <source>
        <dbReference type="EMBL" id="KAF3507294.1"/>
    </source>
</evidence>
<evidence type="ECO:0000256" key="6">
    <source>
        <dbReference type="ARBA" id="ARBA00015492"/>
    </source>
</evidence>
<dbReference type="AlphaFoldDB" id="A0A8S9NR04"/>
<comment type="subcellular location">
    <subcellularLocation>
        <location evidence="2">Cell membrane</location>
        <topology evidence="2">Peripheral membrane protein</topology>
    </subcellularLocation>
    <subcellularLocation>
        <location evidence="3">Cytoplasm</location>
    </subcellularLocation>
    <subcellularLocation>
        <location evidence="1">Mitochondrion</location>
    </subcellularLocation>
</comment>
<evidence type="ECO:0000256" key="11">
    <source>
        <dbReference type="ARBA" id="ARBA00023128"/>
    </source>
</evidence>
<feature type="domain" description="YrdC-like" evidence="16">
    <location>
        <begin position="253"/>
        <end position="333"/>
    </location>
</feature>
<keyword evidence="9" id="KW-0808">Transferase</keyword>
<keyword evidence="7" id="KW-1003">Cell membrane</keyword>
<dbReference type="GO" id="GO:0000049">
    <property type="term" value="F:tRNA binding"/>
    <property type="evidence" value="ECO:0007669"/>
    <property type="project" value="TreeGrafter"/>
</dbReference>
<dbReference type="FunFam" id="3.90.870.10:FF:000007">
    <property type="entry name" value="YrdC N6-threonylcarbamoyltransferase domain containing"/>
    <property type="match status" value="1"/>
</dbReference>
<dbReference type="Gene3D" id="3.90.870.10">
    <property type="entry name" value="DHBP synthase"/>
    <property type="match status" value="2"/>
</dbReference>
<feature type="domain" description="YrdC-like" evidence="16">
    <location>
        <begin position="18"/>
        <end position="207"/>
    </location>
</feature>
<evidence type="ECO:0000256" key="4">
    <source>
        <dbReference type="ARBA" id="ARBA00007663"/>
    </source>
</evidence>
<evidence type="ECO:0000256" key="9">
    <source>
        <dbReference type="ARBA" id="ARBA00022679"/>
    </source>
</evidence>
<reference evidence="17" key="1">
    <citation type="submission" date="2019-12" db="EMBL/GenBank/DDBJ databases">
        <title>Genome sequencing and annotation of Brassica cretica.</title>
        <authorList>
            <person name="Studholme D.J."/>
            <person name="Sarris P."/>
        </authorList>
    </citation>
    <scope>NUCLEOTIDE SEQUENCE</scope>
    <source>
        <strain evidence="17">PFS-109/04</strain>
        <tissue evidence="17">Leaf</tissue>
    </source>
</reference>
<dbReference type="InterPro" id="IPR050156">
    <property type="entry name" value="TC-AMP_synthase_SUA5"/>
</dbReference>
<sequence length="333" mass="36348">MVRSLQRAEPCVVHPATEAYAQEAIIAIKSEKVISAPTDTLYGFACDACSLEAVNRIYKIKGRKLTSPLAICVGDVSDIKRVATTNHLPQGLLRSLFPGPVTLVLQRGESSILERSLNLGVDTIGVRVPDCEFIRKVSRGSGSVFSLTSANLSGDRSSVCVNDFQSLWQHCACVYDGGLLPLGRAGSTIVDLSKVGKYKVIIRPGRYMIMDLKFESYSFQFLTTVPRLRLGLQKNMVWSLQRAEPCVVHPATEAYAQEAIIAIRSEKVISVPTDTLYGFACDACSLEAVNRIYEIKGRKLTSPLAICVGDVSDIKRVATTNHLPHGLLHSKGH</sequence>
<dbReference type="Pfam" id="PF01300">
    <property type="entry name" value="Sua5_yciO_yrdC"/>
    <property type="match status" value="2"/>
</dbReference>
<evidence type="ECO:0000256" key="15">
    <source>
        <dbReference type="ARBA" id="ARBA00063146"/>
    </source>
</evidence>
<comment type="function">
    <text evidence="14">Cytoplasmic and mitochondrial threonylcarbamoyl-AMP synthase required for the formation of a threonylcarbamoyl group on adenosine at position 37 (t(6)A37) in tRNAs that read codons beginning with adenine. Catalyzes the conversion of L-threonine, HCO(3)(-)/CO(2) and ATP to give threonylcarbamoyl-AMP (TC-AMP) as the acyladenylate intermediate, with the release of diphosphate. Participates in t(6)A37 formation in cytoplasmic and mitochondrial tRNAs. May regulate the activity of some transporters.</text>
</comment>
<protein>
    <recommendedName>
        <fullName evidence="6">Threonylcarbamoyl-AMP synthase</fullName>
        <ecNumber evidence="5">2.7.7.87</ecNumber>
    </recommendedName>
</protein>
<organism evidence="17 18">
    <name type="scientific">Brassica cretica</name>
    <name type="common">Mustard</name>
    <dbReference type="NCBI Taxonomy" id="69181"/>
    <lineage>
        <taxon>Eukaryota</taxon>
        <taxon>Viridiplantae</taxon>
        <taxon>Streptophyta</taxon>
        <taxon>Embryophyta</taxon>
        <taxon>Tracheophyta</taxon>
        <taxon>Spermatophyta</taxon>
        <taxon>Magnoliopsida</taxon>
        <taxon>eudicotyledons</taxon>
        <taxon>Gunneridae</taxon>
        <taxon>Pentapetalae</taxon>
        <taxon>rosids</taxon>
        <taxon>malvids</taxon>
        <taxon>Brassicales</taxon>
        <taxon>Brassicaceae</taxon>
        <taxon>Brassiceae</taxon>
        <taxon>Brassica</taxon>
    </lineage>
</organism>
<dbReference type="EMBL" id="QGKX02001521">
    <property type="protein sequence ID" value="KAF3507294.1"/>
    <property type="molecule type" value="Genomic_DNA"/>
</dbReference>
<dbReference type="EC" id="2.7.7.87" evidence="5"/>
<evidence type="ECO:0000256" key="13">
    <source>
        <dbReference type="ARBA" id="ARBA00048366"/>
    </source>
</evidence>
<dbReference type="SUPFAM" id="SSF55821">
    <property type="entry name" value="YrdC/RibB"/>
    <property type="match status" value="2"/>
</dbReference>
<dbReference type="InterPro" id="IPR006070">
    <property type="entry name" value="Sua5-like_dom"/>
</dbReference>
<evidence type="ECO:0000256" key="3">
    <source>
        <dbReference type="ARBA" id="ARBA00004496"/>
    </source>
</evidence>
<evidence type="ECO:0000256" key="2">
    <source>
        <dbReference type="ARBA" id="ARBA00004202"/>
    </source>
</evidence>
<dbReference type="GO" id="GO:0005739">
    <property type="term" value="C:mitochondrion"/>
    <property type="evidence" value="ECO:0007669"/>
    <property type="project" value="UniProtKB-SubCell"/>
</dbReference>
<gene>
    <name evidence="17" type="ORF">F2Q69_00000946</name>
</gene>
<evidence type="ECO:0000256" key="1">
    <source>
        <dbReference type="ARBA" id="ARBA00004173"/>
    </source>
</evidence>
<dbReference type="GO" id="GO:0005886">
    <property type="term" value="C:plasma membrane"/>
    <property type="evidence" value="ECO:0007669"/>
    <property type="project" value="UniProtKB-SubCell"/>
</dbReference>